<dbReference type="AlphaFoldDB" id="A0A0J8GML6"/>
<dbReference type="PATRIC" id="fig|1513271.3.peg.3422"/>
<dbReference type="InterPro" id="IPR011051">
    <property type="entry name" value="RmlC_Cupin_sf"/>
</dbReference>
<dbReference type="InterPro" id="IPR012807">
    <property type="entry name" value="Anti-sigma_ChrR"/>
</dbReference>
<dbReference type="EMBL" id="LAZL01000034">
    <property type="protein sequence ID" value="KMT64017.1"/>
    <property type="molecule type" value="Genomic_DNA"/>
</dbReference>
<name>A0A0J8GML6_9ALTE</name>
<protein>
    <recommendedName>
        <fullName evidence="1">ChrR-like cupin domain-containing protein</fullName>
    </recommendedName>
</protein>
<reference evidence="2 3" key="1">
    <citation type="submission" date="2015-04" db="EMBL/GenBank/DDBJ databases">
        <title>Draft Genome Sequence of the Novel Agar-Digesting Marine Bacterium Q1.</title>
        <authorList>
            <person name="Li Y."/>
            <person name="Li D."/>
            <person name="Chen G."/>
            <person name="Du Z."/>
        </authorList>
    </citation>
    <scope>NUCLEOTIDE SEQUENCE [LARGE SCALE GENOMIC DNA]</scope>
    <source>
        <strain evidence="2 3">Q1</strain>
    </source>
</reference>
<evidence type="ECO:0000313" key="3">
    <source>
        <dbReference type="Proteomes" id="UP000037600"/>
    </source>
</evidence>
<feature type="domain" description="ChrR-like cupin" evidence="1">
    <location>
        <begin position="133"/>
        <end position="202"/>
    </location>
</feature>
<dbReference type="Pfam" id="PF12973">
    <property type="entry name" value="Cupin_7"/>
    <property type="match status" value="1"/>
</dbReference>
<dbReference type="SUPFAM" id="SSF51182">
    <property type="entry name" value="RmlC-like cupins"/>
    <property type="match status" value="1"/>
</dbReference>
<keyword evidence="3" id="KW-1185">Reference proteome</keyword>
<organism evidence="2 3">
    <name type="scientific">Catenovulum maritimum</name>
    <dbReference type="NCBI Taxonomy" id="1513271"/>
    <lineage>
        <taxon>Bacteria</taxon>
        <taxon>Pseudomonadati</taxon>
        <taxon>Pseudomonadota</taxon>
        <taxon>Gammaproteobacteria</taxon>
        <taxon>Alteromonadales</taxon>
        <taxon>Alteromonadaceae</taxon>
        <taxon>Catenovulum</taxon>
    </lineage>
</organism>
<dbReference type="InterPro" id="IPR014710">
    <property type="entry name" value="RmlC-like_jellyroll"/>
</dbReference>
<dbReference type="Gene3D" id="1.10.10.1320">
    <property type="entry name" value="Anti-sigma factor, zinc-finger domain"/>
    <property type="match status" value="1"/>
</dbReference>
<evidence type="ECO:0000313" key="2">
    <source>
        <dbReference type="EMBL" id="KMT64017.1"/>
    </source>
</evidence>
<dbReference type="NCBIfam" id="TIGR02451">
    <property type="entry name" value="anti_sig_ChrR"/>
    <property type="match status" value="1"/>
</dbReference>
<dbReference type="STRING" id="1513271.XM47_16630"/>
<dbReference type="Proteomes" id="UP000037600">
    <property type="component" value="Unassembled WGS sequence"/>
</dbReference>
<dbReference type="InterPro" id="IPR025979">
    <property type="entry name" value="ChrR-like_cupin_dom"/>
</dbReference>
<gene>
    <name evidence="2" type="ORF">XM47_16630</name>
</gene>
<evidence type="ECO:0000259" key="1">
    <source>
        <dbReference type="Pfam" id="PF12973"/>
    </source>
</evidence>
<dbReference type="RefSeq" id="WP_048695050.1">
    <property type="nucleotide sequence ID" value="NZ_KQ130505.1"/>
</dbReference>
<dbReference type="CDD" id="cd20301">
    <property type="entry name" value="cupin_ChrR"/>
    <property type="match status" value="1"/>
</dbReference>
<proteinExistence type="predicted"/>
<comment type="caution">
    <text evidence="2">The sequence shown here is derived from an EMBL/GenBank/DDBJ whole genome shotgun (WGS) entry which is preliminary data.</text>
</comment>
<dbReference type="OrthoDB" id="2988517at2"/>
<sequence>MSIKYHPKHELLSAFVAGELPASLSIAVSAHNELCDECRKKCEALAESQAIEFMKEDSFNEFELDDFESINDEFDEMFAAITTEPSRPEPLAKPCVNIDYKGQSLKLPRALTSVTMSNWQKLGKLRRAKLELAEGKVHSNLLEIEAGGTVPTHTHKGYELTLLLAGSFSDEHDTYHAGDFIWLNQHNTHTPVTAEGCLCFTVADDAQTFTQGISKLLNPIGRFIY</sequence>
<dbReference type="Gene3D" id="2.60.120.10">
    <property type="entry name" value="Jelly Rolls"/>
    <property type="match status" value="1"/>
</dbReference>
<dbReference type="InterPro" id="IPR041916">
    <property type="entry name" value="Anti_sigma_zinc_sf"/>
</dbReference>
<accession>A0A0J8GML6</accession>